<keyword evidence="3" id="KW-1185">Reference proteome</keyword>
<reference evidence="2" key="1">
    <citation type="submission" date="2023-12" db="EMBL/GenBank/DDBJ databases">
        <title>Genome assembly of Anisodus tanguticus.</title>
        <authorList>
            <person name="Wang Y.-J."/>
        </authorList>
    </citation>
    <scope>NUCLEOTIDE SEQUENCE</scope>
    <source>
        <strain evidence="2">KB-2021</strain>
        <tissue evidence="2">Leaf</tissue>
    </source>
</reference>
<sequence>MLGKGKEAETLDQLGIEESENSTTITPNPQKREIIEEETTQKKTCVSLFSKMKEKGGDKKGIYSNNIVQKEISGFKRRL</sequence>
<protein>
    <submittedName>
        <fullName evidence="2">Uncharacterized protein</fullName>
    </submittedName>
</protein>
<dbReference type="Proteomes" id="UP001291623">
    <property type="component" value="Unassembled WGS sequence"/>
</dbReference>
<comment type="caution">
    <text evidence="2">The sequence shown here is derived from an EMBL/GenBank/DDBJ whole genome shotgun (WGS) entry which is preliminary data.</text>
</comment>
<gene>
    <name evidence="2" type="ORF">RND71_033758</name>
</gene>
<feature type="region of interest" description="Disordered" evidence="1">
    <location>
        <begin position="1"/>
        <end position="38"/>
    </location>
</feature>
<evidence type="ECO:0000256" key="1">
    <source>
        <dbReference type="SAM" id="MobiDB-lite"/>
    </source>
</evidence>
<proteinExistence type="predicted"/>
<evidence type="ECO:0000313" key="2">
    <source>
        <dbReference type="EMBL" id="KAK4347419.1"/>
    </source>
</evidence>
<organism evidence="2 3">
    <name type="scientific">Anisodus tanguticus</name>
    <dbReference type="NCBI Taxonomy" id="243964"/>
    <lineage>
        <taxon>Eukaryota</taxon>
        <taxon>Viridiplantae</taxon>
        <taxon>Streptophyta</taxon>
        <taxon>Embryophyta</taxon>
        <taxon>Tracheophyta</taxon>
        <taxon>Spermatophyta</taxon>
        <taxon>Magnoliopsida</taxon>
        <taxon>eudicotyledons</taxon>
        <taxon>Gunneridae</taxon>
        <taxon>Pentapetalae</taxon>
        <taxon>asterids</taxon>
        <taxon>lamiids</taxon>
        <taxon>Solanales</taxon>
        <taxon>Solanaceae</taxon>
        <taxon>Solanoideae</taxon>
        <taxon>Hyoscyameae</taxon>
        <taxon>Anisodus</taxon>
    </lineage>
</organism>
<accession>A0AAE1R9Y3</accession>
<name>A0AAE1R9Y3_9SOLA</name>
<dbReference type="AlphaFoldDB" id="A0AAE1R9Y3"/>
<dbReference type="EMBL" id="JAVYJV010000018">
    <property type="protein sequence ID" value="KAK4347419.1"/>
    <property type="molecule type" value="Genomic_DNA"/>
</dbReference>
<evidence type="ECO:0000313" key="3">
    <source>
        <dbReference type="Proteomes" id="UP001291623"/>
    </source>
</evidence>